<evidence type="ECO:0000256" key="1">
    <source>
        <dbReference type="SAM" id="MobiDB-lite"/>
    </source>
</evidence>
<evidence type="ECO:0000313" key="2">
    <source>
        <dbReference type="EMBL" id="RMX55521.1"/>
    </source>
</evidence>
<proteinExistence type="predicted"/>
<organism evidence="2 3">
    <name type="scientific">Pocillopora damicornis</name>
    <name type="common">Cauliflower coral</name>
    <name type="synonym">Millepora damicornis</name>
    <dbReference type="NCBI Taxonomy" id="46731"/>
    <lineage>
        <taxon>Eukaryota</taxon>
        <taxon>Metazoa</taxon>
        <taxon>Cnidaria</taxon>
        <taxon>Anthozoa</taxon>
        <taxon>Hexacorallia</taxon>
        <taxon>Scleractinia</taxon>
        <taxon>Astrocoeniina</taxon>
        <taxon>Pocilloporidae</taxon>
        <taxon>Pocillopora</taxon>
    </lineage>
</organism>
<dbReference type="PANTHER" id="PTHR37984">
    <property type="entry name" value="PROTEIN CBG26694"/>
    <property type="match status" value="1"/>
</dbReference>
<evidence type="ECO:0008006" key="4">
    <source>
        <dbReference type="Google" id="ProtNLM"/>
    </source>
</evidence>
<feature type="region of interest" description="Disordered" evidence="1">
    <location>
        <begin position="270"/>
        <end position="289"/>
    </location>
</feature>
<dbReference type="EMBL" id="RCHS01001039">
    <property type="protein sequence ID" value="RMX55521.1"/>
    <property type="molecule type" value="Genomic_DNA"/>
</dbReference>
<name>A0A3M6UPH7_POCDA</name>
<gene>
    <name evidence="2" type="ORF">pdam_00022890</name>
</gene>
<dbReference type="Proteomes" id="UP000275408">
    <property type="component" value="Unassembled WGS sequence"/>
</dbReference>
<evidence type="ECO:0000313" key="3">
    <source>
        <dbReference type="Proteomes" id="UP000275408"/>
    </source>
</evidence>
<dbReference type="SUPFAM" id="SSF50630">
    <property type="entry name" value="Acid proteases"/>
    <property type="match status" value="1"/>
</dbReference>
<protein>
    <recommendedName>
        <fullName evidence="4">CCHC-type domain-containing protein</fullName>
    </recommendedName>
</protein>
<sequence length="289" mass="33432">MIHNRIYKDQICHQCGKQGHIQRVWCSKQQAKPKQATKTPEVHAVKVDAYEDILATFEVHNVRSQSNNIIWVDLDVDGKPLKMELDTGWAVSIILFDLYQQKFNRLPVHNTGLSFKTCTGENIMSVEVLKVPLDCQTQREVLDLYVVKNKGPALLGRDWLCKIRLDWCSIKFLQASLTTSKPKKRLDVMLDKYANVFQNELSTSTSAKASVTLKDDSQARFLKARMMPYALKQKMEEELRRLQNEGILTKGEWSEWAHRLTFPVFLRKSGRHKNSQNGRQRRRSCVLAD</sequence>
<dbReference type="InterPro" id="IPR050951">
    <property type="entry name" value="Retrovirus_Pol_polyprotein"/>
</dbReference>
<dbReference type="PANTHER" id="PTHR37984:SF14">
    <property type="entry name" value="RIBONUCLEASE H"/>
    <property type="match status" value="1"/>
</dbReference>
<comment type="caution">
    <text evidence="2">The sequence shown here is derived from an EMBL/GenBank/DDBJ whole genome shotgun (WGS) entry which is preliminary data.</text>
</comment>
<dbReference type="STRING" id="46731.A0A3M6UPH7"/>
<dbReference type="AlphaFoldDB" id="A0A3M6UPH7"/>
<reference evidence="2 3" key="1">
    <citation type="journal article" date="2018" name="Sci. Rep.">
        <title>Comparative analysis of the Pocillopora damicornis genome highlights role of immune system in coral evolution.</title>
        <authorList>
            <person name="Cunning R."/>
            <person name="Bay R.A."/>
            <person name="Gillette P."/>
            <person name="Baker A.C."/>
            <person name="Traylor-Knowles N."/>
        </authorList>
    </citation>
    <scope>NUCLEOTIDE SEQUENCE [LARGE SCALE GENOMIC DNA]</scope>
    <source>
        <strain evidence="2">RSMAS</strain>
        <tissue evidence="2">Whole animal</tissue>
    </source>
</reference>
<dbReference type="InterPro" id="IPR021109">
    <property type="entry name" value="Peptidase_aspartic_dom_sf"/>
</dbReference>
<keyword evidence="3" id="KW-1185">Reference proteome</keyword>
<accession>A0A3M6UPH7</accession>
<dbReference type="Gene3D" id="2.40.70.10">
    <property type="entry name" value="Acid Proteases"/>
    <property type="match status" value="1"/>
</dbReference>